<evidence type="ECO:0000313" key="1">
    <source>
        <dbReference type="EMBL" id="WAQ97041.1"/>
    </source>
</evidence>
<keyword evidence="2" id="KW-1185">Reference proteome</keyword>
<proteinExistence type="predicted"/>
<gene>
    <name evidence="1" type="ORF">MAR_029731</name>
</gene>
<dbReference type="Proteomes" id="UP001164746">
    <property type="component" value="Chromosome 2"/>
</dbReference>
<accession>A0ABY7DKB0</accession>
<sequence length="297" mass="33353">MEDAGVYRVCVGVGNFFLDEVKTIASTGLNSVVVKPLISEVTTTDLINVVCPENFRCAYKLHVTYIWFIEGASMLLKTKAFSKDMSDRFLSVTASIIQVGETNSPITSMVQALQEAISIIKNSVDTDTIHNIVIITDRMFSDIGGQDVQTEFTTLVNTAKNEDRIKFTLIHGNPANDASPSRQWEQFASDNFAFYDADFTVKIPAWKIQNSLCQEPCKAGWEIKADGKCGMCNVGTYRNRMTSYKCEECPNDMEKCEVPMDLIFAIDTSENINDRDFGLQKAFFWSLINGLVFDIRR</sequence>
<name>A0ABY7DKB0_MYAAR</name>
<evidence type="ECO:0000313" key="2">
    <source>
        <dbReference type="Proteomes" id="UP001164746"/>
    </source>
</evidence>
<evidence type="ECO:0008006" key="3">
    <source>
        <dbReference type="Google" id="ProtNLM"/>
    </source>
</evidence>
<dbReference type="SUPFAM" id="SSF53300">
    <property type="entry name" value="vWA-like"/>
    <property type="match status" value="1"/>
</dbReference>
<dbReference type="InterPro" id="IPR036465">
    <property type="entry name" value="vWFA_dom_sf"/>
</dbReference>
<reference evidence="1" key="1">
    <citation type="submission" date="2022-11" db="EMBL/GenBank/DDBJ databases">
        <title>Centuries of genome instability and evolution in soft-shell clam transmissible cancer (bioRxiv).</title>
        <authorList>
            <person name="Hart S.F.M."/>
            <person name="Yonemitsu M.A."/>
            <person name="Giersch R.M."/>
            <person name="Beal B.F."/>
            <person name="Arriagada G."/>
            <person name="Davis B.W."/>
            <person name="Ostrander E.A."/>
            <person name="Goff S.P."/>
            <person name="Metzger M.J."/>
        </authorList>
    </citation>
    <scope>NUCLEOTIDE SEQUENCE</scope>
    <source>
        <strain evidence="1">MELC-2E11</strain>
        <tissue evidence="1">Siphon/mantle</tissue>
    </source>
</reference>
<dbReference type="EMBL" id="CP111013">
    <property type="protein sequence ID" value="WAQ97041.1"/>
    <property type="molecule type" value="Genomic_DNA"/>
</dbReference>
<protein>
    <recommendedName>
        <fullName evidence="3">VWFA domain-containing protein</fullName>
    </recommendedName>
</protein>
<organism evidence="1 2">
    <name type="scientific">Mya arenaria</name>
    <name type="common">Soft-shell clam</name>
    <dbReference type="NCBI Taxonomy" id="6604"/>
    <lineage>
        <taxon>Eukaryota</taxon>
        <taxon>Metazoa</taxon>
        <taxon>Spiralia</taxon>
        <taxon>Lophotrochozoa</taxon>
        <taxon>Mollusca</taxon>
        <taxon>Bivalvia</taxon>
        <taxon>Autobranchia</taxon>
        <taxon>Heteroconchia</taxon>
        <taxon>Euheterodonta</taxon>
        <taxon>Imparidentia</taxon>
        <taxon>Neoheterodontei</taxon>
        <taxon>Myida</taxon>
        <taxon>Myoidea</taxon>
        <taxon>Myidae</taxon>
        <taxon>Mya</taxon>
    </lineage>
</organism>